<comment type="caution">
    <text evidence="1">The sequence shown here is derived from an EMBL/GenBank/DDBJ whole genome shotgun (WGS) entry which is preliminary data.</text>
</comment>
<dbReference type="EMBL" id="AKWM02000051">
    <property type="protein sequence ID" value="EKR99476.1"/>
    <property type="molecule type" value="Genomic_DNA"/>
</dbReference>
<evidence type="ECO:0000313" key="1">
    <source>
        <dbReference type="EMBL" id="EKR99476.1"/>
    </source>
</evidence>
<evidence type="ECO:0000313" key="2">
    <source>
        <dbReference type="Proteomes" id="UP000001343"/>
    </source>
</evidence>
<reference evidence="1 2" key="1">
    <citation type="journal article" date="2014" name="Int. J. Syst. Evol. Microbiol.">
        <title>Leptospira mayottensis sp. nov., a pathogenic species of the genus Leptospira isolated from humans.</title>
        <authorList>
            <person name="Bourhy P."/>
            <person name="Collet L."/>
            <person name="Brisse S."/>
            <person name="Picardeau M."/>
        </authorList>
    </citation>
    <scope>NUCLEOTIDE SEQUENCE [LARGE SCALE GENOMIC DNA]</scope>
    <source>
        <strain evidence="1 2">200901122</strain>
    </source>
</reference>
<protein>
    <submittedName>
        <fullName evidence="1">Erythromycin biosynthesis sensory transduction protein EryC1 domain protein</fullName>
    </submittedName>
</protein>
<dbReference type="Proteomes" id="UP000001343">
    <property type="component" value="Unassembled WGS sequence"/>
</dbReference>
<sequence length="72" mass="8343">MLSYKDLRAIGDAGLIATNDSHLASKMRMLREYGWKDRYISEFAGRNSRLDELQAAVLRVKLRNLNSDNEKR</sequence>
<dbReference type="AlphaFoldDB" id="A0AA87MPB8"/>
<dbReference type="InterPro" id="IPR015421">
    <property type="entry name" value="PyrdxlP-dep_Trfase_major"/>
</dbReference>
<name>A0AA87MPB8_9LEPT</name>
<dbReference type="Gene3D" id="3.40.640.10">
    <property type="entry name" value="Type I PLP-dependent aspartate aminotransferase-like (Major domain)"/>
    <property type="match status" value="1"/>
</dbReference>
<dbReference type="SUPFAM" id="SSF53383">
    <property type="entry name" value="PLP-dependent transferases"/>
    <property type="match status" value="1"/>
</dbReference>
<organism evidence="1 2">
    <name type="scientific">Leptospira mayottensis 200901122</name>
    <dbReference type="NCBI Taxonomy" id="1193010"/>
    <lineage>
        <taxon>Bacteria</taxon>
        <taxon>Pseudomonadati</taxon>
        <taxon>Spirochaetota</taxon>
        <taxon>Spirochaetia</taxon>
        <taxon>Leptospirales</taxon>
        <taxon>Leptospiraceae</taxon>
        <taxon>Leptospira</taxon>
    </lineage>
</organism>
<proteinExistence type="predicted"/>
<dbReference type="InterPro" id="IPR015424">
    <property type="entry name" value="PyrdxlP-dep_Trfase"/>
</dbReference>
<dbReference type="Pfam" id="PF01041">
    <property type="entry name" value="DegT_DnrJ_EryC1"/>
    <property type="match status" value="1"/>
</dbReference>
<dbReference type="InterPro" id="IPR000653">
    <property type="entry name" value="DegT/StrS_aminotransferase"/>
</dbReference>
<accession>A0AA87MPB8</accession>
<gene>
    <name evidence="1" type="ORF">LEP1GSC125_0116</name>
</gene>